<protein>
    <recommendedName>
        <fullName evidence="3">RNase H type-1 domain-containing protein</fullName>
    </recommendedName>
</protein>
<comment type="caution">
    <text evidence="1">The sequence shown here is derived from an EMBL/GenBank/DDBJ whole genome shotgun (WGS) entry which is preliminary data.</text>
</comment>
<evidence type="ECO:0000313" key="2">
    <source>
        <dbReference type="Proteomes" id="UP000823749"/>
    </source>
</evidence>
<keyword evidence="2" id="KW-1185">Reference proteome</keyword>
<evidence type="ECO:0008006" key="3">
    <source>
        <dbReference type="Google" id="ProtNLM"/>
    </source>
</evidence>
<proteinExistence type="predicted"/>
<organism evidence="1 2">
    <name type="scientific">Rhododendron griersonianum</name>
    <dbReference type="NCBI Taxonomy" id="479676"/>
    <lineage>
        <taxon>Eukaryota</taxon>
        <taxon>Viridiplantae</taxon>
        <taxon>Streptophyta</taxon>
        <taxon>Embryophyta</taxon>
        <taxon>Tracheophyta</taxon>
        <taxon>Spermatophyta</taxon>
        <taxon>Magnoliopsida</taxon>
        <taxon>eudicotyledons</taxon>
        <taxon>Gunneridae</taxon>
        <taxon>Pentapetalae</taxon>
        <taxon>asterids</taxon>
        <taxon>Ericales</taxon>
        <taxon>Ericaceae</taxon>
        <taxon>Ericoideae</taxon>
        <taxon>Rhodoreae</taxon>
        <taxon>Rhododendron</taxon>
    </lineage>
</organism>
<evidence type="ECO:0000313" key="1">
    <source>
        <dbReference type="EMBL" id="KAG5546212.1"/>
    </source>
</evidence>
<name>A0AAV6K1H7_9ERIC</name>
<dbReference type="AlphaFoldDB" id="A0AAV6K1H7"/>
<sequence length="57" mass="6530">MELCRVLEVCHVRREANKCADGLVKQAFDLCNEVYVPLIEPPMFMLQQLADDASYRG</sequence>
<dbReference type="Proteomes" id="UP000823749">
    <property type="component" value="Chromosome 6"/>
</dbReference>
<reference evidence="1 2" key="1">
    <citation type="submission" date="2020-08" db="EMBL/GenBank/DDBJ databases">
        <title>Plant Genome Project.</title>
        <authorList>
            <person name="Zhang R.-G."/>
        </authorList>
    </citation>
    <scope>NUCLEOTIDE SEQUENCE [LARGE SCALE GENOMIC DNA]</scope>
    <source>
        <strain evidence="1">WSP0</strain>
        <tissue evidence="1">Leaf</tissue>
    </source>
</reference>
<dbReference type="EMBL" id="JACTNZ010000006">
    <property type="protein sequence ID" value="KAG5546212.1"/>
    <property type="molecule type" value="Genomic_DNA"/>
</dbReference>
<accession>A0AAV6K1H7</accession>
<gene>
    <name evidence="1" type="ORF">RHGRI_018406</name>
</gene>